<feature type="non-terminal residue" evidence="1">
    <location>
        <position position="38"/>
    </location>
</feature>
<accession>A0A381Y097</accession>
<evidence type="ECO:0000313" key="1">
    <source>
        <dbReference type="EMBL" id="SVA70506.1"/>
    </source>
</evidence>
<reference evidence="1" key="1">
    <citation type="submission" date="2018-05" db="EMBL/GenBank/DDBJ databases">
        <authorList>
            <person name="Lanie J.A."/>
            <person name="Ng W.-L."/>
            <person name="Kazmierczak K.M."/>
            <person name="Andrzejewski T.M."/>
            <person name="Davidsen T.M."/>
            <person name="Wayne K.J."/>
            <person name="Tettelin H."/>
            <person name="Glass J.I."/>
            <person name="Rusch D."/>
            <person name="Podicherti R."/>
            <person name="Tsui H.-C.T."/>
            <person name="Winkler M.E."/>
        </authorList>
    </citation>
    <scope>NUCLEOTIDE SEQUENCE</scope>
</reference>
<protein>
    <submittedName>
        <fullName evidence="1">Uncharacterized protein</fullName>
    </submittedName>
</protein>
<dbReference type="EMBL" id="UINC01017053">
    <property type="protein sequence ID" value="SVA70506.1"/>
    <property type="molecule type" value="Genomic_DNA"/>
</dbReference>
<gene>
    <name evidence="1" type="ORF">METZ01_LOCUS123360</name>
</gene>
<name>A0A381Y097_9ZZZZ</name>
<organism evidence="1">
    <name type="scientific">marine metagenome</name>
    <dbReference type="NCBI Taxonomy" id="408172"/>
    <lineage>
        <taxon>unclassified sequences</taxon>
        <taxon>metagenomes</taxon>
        <taxon>ecological metagenomes</taxon>
    </lineage>
</organism>
<dbReference type="AlphaFoldDB" id="A0A381Y097"/>
<sequence>MKNLNRILLLMCVTFLLSRCTDHVDYEAIEGYQITAEV</sequence>
<proteinExistence type="predicted"/>